<protein>
    <submittedName>
        <fullName evidence="1">Polyol transporter 2</fullName>
    </submittedName>
</protein>
<dbReference type="OrthoDB" id="4412445at2759"/>
<reference evidence="1 2" key="1">
    <citation type="journal article" date="2014" name="PLoS ONE">
        <title>De novo Genome Assembly of the Fungal Plant Pathogen Pyrenophora semeniperda.</title>
        <authorList>
            <person name="Soliai M.M."/>
            <person name="Meyer S.E."/>
            <person name="Udall J.A."/>
            <person name="Elzinga D.E."/>
            <person name="Hermansen R.A."/>
            <person name="Bodily P.M."/>
            <person name="Hart A.A."/>
            <person name="Coleman C.E."/>
        </authorList>
    </citation>
    <scope>NUCLEOTIDE SEQUENCE [LARGE SCALE GENOMIC DNA]</scope>
    <source>
        <strain evidence="1 2">CCB06</strain>
        <tissue evidence="1">Mycelium</tissue>
    </source>
</reference>
<dbReference type="Proteomes" id="UP000265663">
    <property type="component" value="Unassembled WGS sequence"/>
</dbReference>
<evidence type="ECO:0000313" key="1">
    <source>
        <dbReference type="EMBL" id="RMZ67554.1"/>
    </source>
</evidence>
<sequence>MTPSSVFSTLPVIMCDFVPLPVVCFQCGTDQNPCHCKVIGPTIGFVVTVGMAIFCWPASLFCCCCATDAGKSILAAPVDTGNAISNAIPI</sequence>
<evidence type="ECO:0000313" key="2">
    <source>
        <dbReference type="Proteomes" id="UP000265663"/>
    </source>
</evidence>
<dbReference type="AlphaFoldDB" id="A0A3M7LZF0"/>
<name>A0A3M7LZF0_9PLEO</name>
<accession>A0A3M7LZF0</accession>
<proteinExistence type="predicted"/>
<dbReference type="PANTHER" id="PTHR34673:SF1">
    <property type="entry name" value="COLD-REGULATED PROTEIN"/>
    <property type="match status" value="1"/>
</dbReference>
<dbReference type="EMBL" id="KE747810">
    <property type="protein sequence ID" value="RMZ67554.1"/>
    <property type="molecule type" value="Genomic_DNA"/>
</dbReference>
<dbReference type="PANTHER" id="PTHR34673">
    <property type="entry name" value="COLD-REGULATED PROTEIN"/>
    <property type="match status" value="1"/>
</dbReference>
<gene>
    <name evidence="1" type="ORF">GMOD_00001495</name>
</gene>
<organism evidence="1 2">
    <name type="scientific">Pyrenophora seminiperda CCB06</name>
    <dbReference type="NCBI Taxonomy" id="1302712"/>
    <lineage>
        <taxon>Eukaryota</taxon>
        <taxon>Fungi</taxon>
        <taxon>Dikarya</taxon>
        <taxon>Ascomycota</taxon>
        <taxon>Pezizomycotina</taxon>
        <taxon>Dothideomycetes</taxon>
        <taxon>Pleosporomycetidae</taxon>
        <taxon>Pleosporales</taxon>
        <taxon>Pleosporineae</taxon>
        <taxon>Pleosporaceae</taxon>
        <taxon>Pyrenophora</taxon>
    </lineage>
</organism>
<keyword evidence="2" id="KW-1185">Reference proteome</keyword>